<evidence type="ECO:0008006" key="3">
    <source>
        <dbReference type="Google" id="ProtNLM"/>
    </source>
</evidence>
<comment type="caution">
    <text evidence="1">The sequence shown here is derived from an EMBL/GenBank/DDBJ whole genome shotgun (WGS) entry which is preliminary data.</text>
</comment>
<sequence length="225" mass="24335">MAWGRIVVALAGAGVAALAGSLLLLSGEQGSQAARSPLRTPSPADPLTDEEIDRVGEIASATLRARMTNGRVELLYIERGDDKAAGERRRADAYIYDYAANRFIVRTVDLAEGRVVAEREGRGTQPPPSRLEEERAAELLLADRVHGGRIRAAYARTAGRPLRSASDLGLRALIYTPRPASRGAEACSDHRCVRLLVRLPDGTWPDTTRTVVDLSAKKILTLTGR</sequence>
<reference evidence="1 2" key="1">
    <citation type="submission" date="2021-01" db="EMBL/GenBank/DDBJ databases">
        <title>Whole genome shotgun sequence of Planobispora longispora NBRC 13918.</title>
        <authorList>
            <person name="Komaki H."/>
            <person name="Tamura T."/>
        </authorList>
    </citation>
    <scope>NUCLEOTIDE SEQUENCE [LARGE SCALE GENOMIC DNA]</scope>
    <source>
        <strain evidence="1 2">NBRC 13918</strain>
    </source>
</reference>
<protein>
    <recommendedName>
        <fullName evidence="3">Tat pathway signal sequence domain protein</fullName>
    </recommendedName>
</protein>
<dbReference type="GO" id="GO:0048038">
    <property type="term" value="F:quinone binding"/>
    <property type="evidence" value="ECO:0007669"/>
    <property type="project" value="InterPro"/>
</dbReference>
<dbReference type="GO" id="GO:0009308">
    <property type="term" value="P:amine metabolic process"/>
    <property type="evidence" value="ECO:0007669"/>
    <property type="project" value="InterPro"/>
</dbReference>
<dbReference type="RefSeq" id="WP_203895832.1">
    <property type="nucleotide sequence ID" value="NZ_BOOH01000077.1"/>
</dbReference>
<dbReference type="GO" id="GO:0008131">
    <property type="term" value="F:primary methylamine oxidase activity"/>
    <property type="evidence" value="ECO:0007669"/>
    <property type="project" value="InterPro"/>
</dbReference>
<evidence type="ECO:0000313" key="1">
    <source>
        <dbReference type="EMBL" id="GIH81442.1"/>
    </source>
</evidence>
<dbReference type="Proteomes" id="UP000616724">
    <property type="component" value="Unassembled WGS sequence"/>
</dbReference>
<dbReference type="EMBL" id="BOOH01000077">
    <property type="protein sequence ID" value="GIH81442.1"/>
    <property type="molecule type" value="Genomic_DNA"/>
</dbReference>
<dbReference type="SUPFAM" id="SSF54416">
    <property type="entry name" value="Amine oxidase N-terminal region"/>
    <property type="match status" value="1"/>
</dbReference>
<dbReference type="GO" id="GO:0005507">
    <property type="term" value="F:copper ion binding"/>
    <property type="evidence" value="ECO:0007669"/>
    <property type="project" value="InterPro"/>
</dbReference>
<evidence type="ECO:0000313" key="2">
    <source>
        <dbReference type="Proteomes" id="UP000616724"/>
    </source>
</evidence>
<dbReference type="Gene3D" id="3.10.450.40">
    <property type="match status" value="1"/>
</dbReference>
<accession>A0A8J3RTD0</accession>
<name>A0A8J3RTD0_9ACTN</name>
<dbReference type="InterPro" id="IPR016182">
    <property type="entry name" value="Cu_amine_oxidase_N-reg"/>
</dbReference>
<organism evidence="1 2">
    <name type="scientific">Planobispora longispora</name>
    <dbReference type="NCBI Taxonomy" id="28887"/>
    <lineage>
        <taxon>Bacteria</taxon>
        <taxon>Bacillati</taxon>
        <taxon>Actinomycetota</taxon>
        <taxon>Actinomycetes</taxon>
        <taxon>Streptosporangiales</taxon>
        <taxon>Streptosporangiaceae</taxon>
        <taxon>Planobispora</taxon>
    </lineage>
</organism>
<keyword evidence="2" id="KW-1185">Reference proteome</keyword>
<proteinExistence type="predicted"/>
<dbReference type="AlphaFoldDB" id="A0A8J3RTD0"/>
<gene>
    <name evidence="1" type="ORF">Plo01_78710</name>
</gene>